<evidence type="ECO:0000313" key="3">
    <source>
        <dbReference type="Proteomes" id="UP000196475"/>
    </source>
</evidence>
<accession>A0A1Y3Q146</accession>
<feature type="region of interest" description="Disordered" evidence="1">
    <location>
        <begin position="149"/>
        <end position="216"/>
    </location>
</feature>
<evidence type="ECO:0008006" key="4">
    <source>
        <dbReference type="Google" id="ProtNLM"/>
    </source>
</evidence>
<evidence type="ECO:0000256" key="1">
    <source>
        <dbReference type="SAM" id="MobiDB-lite"/>
    </source>
</evidence>
<dbReference type="Proteomes" id="UP000196475">
    <property type="component" value="Unassembled WGS sequence"/>
</dbReference>
<gene>
    <name evidence="2" type="ORF">BAA01_15955</name>
</gene>
<sequence>MDQTGLNLVIGQSVRVDRGGPEARIGKLVAVKKDHVVVYHEEEGMLYYKSDHIKSLSLDSRENPEDLLMENPDETPLVLPKYIDAEDFLSVMKNMKYRWVQVNRGGPEKIEGVLVDANDAEVTLVVGNEVIRVMTFHIRNISYGIKKKEQENKNSEENENNQEKDNQNKEKDKDHSKEKDDRKEKSDHKEKDNHKEKEQHKEKGERKEKGNHSKHK</sequence>
<reference evidence="3" key="1">
    <citation type="submission" date="2016-06" db="EMBL/GenBank/DDBJ databases">
        <authorList>
            <person name="Nascimento L."/>
            <person name="Pereira R.V."/>
            <person name="Martins L.F."/>
            <person name="Quaggio R.B."/>
            <person name="Silva A.M."/>
            <person name="Setubal J.C."/>
        </authorList>
    </citation>
    <scope>NUCLEOTIDE SEQUENCE [LARGE SCALE GENOMIC DNA]</scope>
</reference>
<organism evidence="2 3">
    <name type="scientific">Bacillus thermozeamaize</name>
    <dbReference type="NCBI Taxonomy" id="230954"/>
    <lineage>
        <taxon>Bacteria</taxon>
        <taxon>Bacillati</taxon>
        <taxon>Bacillota</taxon>
        <taxon>Bacilli</taxon>
        <taxon>Bacillales</taxon>
        <taxon>Bacillaceae</taxon>
        <taxon>Bacillus</taxon>
    </lineage>
</organism>
<proteinExistence type="predicted"/>
<protein>
    <recommendedName>
        <fullName evidence="4">Spore coat protein B</fullName>
    </recommendedName>
</protein>
<name>A0A1Y3Q146_9BACI</name>
<comment type="caution">
    <text evidence="2">The sequence shown here is derived from an EMBL/GenBank/DDBJ whole genome shotgun (WGS) entry which is preliminary data.</text>
</comment>
<dbReference type="EMBL" id="LZRT01000019">
    <property type="protein sequence ID" value="OUM90339.1"/>
    <property type="molecule type" value="Genomic_DNA"/>
</dbReference>
<evidence type="ECO:0000313" key="2">
    <source>
        <dbReference type="EMBL" id="OUM90339.1"/>
    </source>
</evidence>
<dbReference type="AlphaFoldDB" id="A0A1Y3Q146"/>